<keyword evidence="5" id="KW-0378">Hydrolase</keyword>
<accession>A0A6G0W9Q5</accession>
<dbReference type="Pfam" id="PF00089">
    <property type="entry name" value="Trypsin"/>
    <property type="match status" value="1"/>
</dbReference>
<evidence type="ECO:0000313" key="12">
    <source>
        <dbReference type="EMBL" id="KAF0724070.1"/>
    </source>
</evidence>
<evidence type="ECO:0000256" key="9">
    <source>
        <dbReference type="SAM" id="MobiDB-lite"/>
    </source>
</evidence>
<dbReference type="GO" id="GO:0006508">
    <property type="term" value="P:proteolysis"/>
    <property type="evidence" value="ECO:0007669"/>
    <property type="project" value="UniProtKB-KW"/>
</dbReference>
<reference evidence="11 13" key="1">
    <citation type="submission" date="2019-07" db="EMBL/GenBank/DDBJ databases">
        <title>Genomics analysis of Aphanomyces spp. identifies a new class of oomycete effector associated with host adaptation.</title>
        <authorList>
            <person name="Gaulin E."/>
        </authorList>
    </citation>
    <scope>NUCLEOTIDE SEQUENCE [LARGE SCALE GENOMIC DNA]</scope>
    <source>
        <strain evidence="11 13">ATCC 201684</strain>
    </source>
</reference>
<dbReference type="PANTHER" id="PTHR24264">
    <property type="entry name" value="TRYPSIN-RELATED"/>
    <property type="match status" value="1"/>
</dbReference>
<name>A0A6G0W9Q5_9STRA</name>
<organism evidence="11 13">
    <name type="scientific">Aphanomyces euteiches</name>
    <dbReference type="NCBI Taxonomy" id="100861"/>
    <lineage>
        <taxon>Eukaryota</taxon>
        <taxon>Sar</taxon>
        <taxon>Stramenopiles</taxon>
        <taxon>Oomycota</taxon>
        <taxon>Saprolegniomycetes</taxon>
        <taxon>Saprolegniales</taxon>
        <taxon>Verrucalvaceae</taxon>
        <taxon>Aphanomyces</taxon>
    </lineage>
</organism>
<dbReference type="PANTHER" id="PTHR24264:SF65">
    <property type="entry name" value="SRCR DOMAIN-CONTAINING PROTEIN"/>
    <property type="match status" value="1"/>
</dbReference>
<dbReference type="FunFam" id="2.40.10.10:FF:000054">
    <property type="entry name" value="Complement C1r subcomponent"/>
    <property type="match status" value="1"/>
</dbReference>
<dbReference type="Gene3D" id="2.40.10.10">
    <property type="entry name" value="Trypsin-like serine proteases"/>
    <property type="match status" value="1"/>
</dbReference>
<dbReference type="EMBL" id="VJMJ01000285">
    <property type="protein sequence ID" value="KAF0724064.1"/>
    <property type="molecule type" value="Genomic_DNA"/>
</dbReference>
<dbReference type="InterPro" id="IPR050127">
    <property type="entry name" value="Serine_Proteases_S1"/>
</dbReference>
<keyword evidence="13" id="KW-1185">Reference proteome</keyword>
<keyword evidence="3" id="KW-0645">Protease</keyword>
<keyword evidence="4" id="KW-0732">Signal</keyword>
<feature type="domain" description="Peptidase S1" evidence="10">
    <location>
        <begin position="1"/>
        <end position="65"/>
    </location>
</feature>
<gene>
    <name evidence="11" type="ORF">Ae201684_017172</name>
    <name evidence="12" type="ORF">Ae201684_017178</name>
</gene>
<keyword evidence="7" id="KW-1015">Disulfide bond</keyword>
<evidence type="ECO:0000256" key="3">
    <source>
        <dbReference type="ARBA" id="ARBA00022670"/>
    </source>
</evidence>
<keyword evidence="8" id="KW-0325">Glycoprotein</keyword>
<dbReference type="SUPFAM" id="SSF50494">
    <property type="entry name" value="Trypsin-like serine proteases"/>
    <property type="match status" value="1"/>
</dbReference>
<dbReference type="EMBL" id="VJMJ01000285">
    <property type="protein sequence ID" value="KAF0724070.1"/>
    <property type="molecule type" value="Genomic_DNA"/>
</dbReference>
<evidence type="ECO:0000259" key="10">
    <source>
        <dbReference type="PROSITE" id="PS50240"/>
    </source>
</evidence>
<evidence type="ECO:0000256" key="6">
    <source>
        <dbReference type="ARBA" id="ARBA00023026"/>
    </source>
</evidence>
<dbReference type="InterPro" id="IPR043504">
    <property type="entry name" value="Peptidase_S1_PA_chymotrypsin"/>
</dbReference>
<protein>
    <recommendedName>
        <fullName evidence="10">Peptidase S1 domain-containing protein</fullName>
    </recommendedName>
</protein>
<dbReference type="VEuPathDB" id="FungiDB:AeMF1_017423"/>
<feature type="region of interest" description="Disordered" evidence="9">
    <location>
        <begin position="1"/>
        <end position="25"/>
    </location>
</feature>
<dbReference type="PROSITE" id="PS00135">
    <property type="entry name" value="TRYPSIN_SER"/>
    <property type="match status" value="1"/>
</dbReference>
<comment type="subcellular location">
    <subcellularLocation>
        <location evidence="1">Secreted</location>
    </subcellularLocation>
</comment>
<dbReference type="InterPro" id="IPR033116">
    <property type="entry name" value="TRYPSIN_SER"/>
</dbReference>
<dbReference type="InterPro" id="IPR001254">
    <property type="entry name" value="Trypsin_dom"/>
</dbReference>
<dbReference type="Proteomes" id="UP000481153">
    <property type="component" value="Unassembled WGS sequence"/>
</dbReference>
<evidence type="ECO:0000256" key="1">
    <source>
        <dbReference type="ARBA" id="ARBA00004613"/>
    </source>
</evidence>
<dbReference type="InterPro" id="IPR009003">
    <property type="entry name" value="Peptidase_S1_PA"/>
</dbReference>
<dbReference type="PROSITE" id="PS50240">
    <property type="entry name" value="TRYPSIN_DOM"/>
    <property type="match status" value="1"/>
</dbReference>
<keyword evidence="2" id="KW-0964">Secreted</keyword>
<proteinExistence type="predicted"/>
<evidence type="ECO:0000256" key="7">
    <source>
        <dbReference type="ARBA" id="ARBA00023157"/>
    </source>
</evidence>
<feature type="compositionally biased region" description="Low complexity" evidence="9">
    <location>
        <begin position="67"/>
        <end position="98"/>
    </location>
</feature>
<evidence type="ECO:0000313" key="13">
    <source>
        <dbReference type="Proteomes" id="UP000481153"/>
    </source>
</evidence>
<feature type="region of interest" description="Disordered" evidence="9">
    <location>
        <begin position="63"/>
        <end position="104"/>
    </location>
</feature>
<dbReference type="GO" id="GO:0005615">
    <property type="term" value="C:extracellular space"/>
    <property type="evidence" value="ECO:0007669"/>
    <property type="project" value="TreeGrafter"/>
</dbReference>
<keyword evidence="6" id="KW-0843">Virulence</keyword>
<evidence type="ECO:0000256" key="8">
    <source>
        <dbReference type="ARBA" id="ARBA00023180"/>
    </source>
</evidence>
<dbReference type="AlphaFoldDB" id="A0A6G0W9Q5"/>
<dbReference type="GO" id="GO:0004252">
    <property type="term" value="F:serine-type endopeptidase activity"/>
    <property type="evidence" value="ECO:0007669"/>
    <property type="project" value="InterPro"/>
</dbReference>
<evidence type="ECO:0000256" key="4">
    <source>
        <dbReference type="ARBA" id="ARBA00022729"/>
    </source>
</evidence>
<evidence type="ECO:0000313" key="11">
    <source>
        <dbReference type="EMBL" id="KAF0724064.1"/>
    </source>
</evidence>
<evidence type="ECO:0000256" key="2">
    <source>
        <dbReference type="ARBA" id="ARBA00022525"/>
    </source>
</evidence>
<comment type="caution">
    <text evidence="11">The sequence shown here is derived from an EMBL/GenBank/DDBJ whole genome shotgun (WGS) entry which is preliminary data.</text>
</comment>
<evidence type="ECO:0000256" key="5">
    <source>
        <dbReference type="ARBA" id="ARBA00022801"/>
    </source>
</evidence>
<sequence>MMCAGGEQGKDSCQGDSGGPLTVEQSGSEKLVGVVSWGIGCAEANKPGVYGRVSVARDFIAPYITNTPTPSTSKSTSSTSKPTPSSKTTFKPTTTPKTTTKKQKTLADVPAGCSSCSFCYYRGGKTCLEDFSEADCNNFSVDVNTVWCADY</sequence>